<organism evidence="1 2">
    <name type="scientific">Acaulospora colombiana</name>
    <dbReference type="NCBI Taxonomy" id="27376"/>
    <lineage>
        <taxon>Eukaryota</taxon>
        <taxon>Fungi</taxon>
        <taxon>Fungi incertae sedis</taxon>
        <taxon>Mucoromycota</taxon>
        <taxon>Glomeromycotina</taxon>
        <taxon>Glomeromycetes</taxon>
        <taxon>Diversisporales</taxon>
        <taxon>Acaulosporaceae</taxon>
        <taxon>Acaulospora</taxon>
    </lineage>
</organism>
<reference evidence="1" key="1">
    <citation type="submission" date="2021-06" db="EMBL/GenBank/DDBJ databases">
        <authorList>
            <person name="Kallberg Y."/>
            <person name="Tangrot J."/>
            <person name="Rosling A."/>
        </authorList>
    </citation>
    <scope>NUCLEOTIDE SEQUENCE</scope>
    <source>
        <strain evidence="1">CL356</strain>
    </source>
</reference>
<gene>
    <name evidence="1" type="ORF">ACOLOM_LOCUS964</name>
</gene>
<dbReference type="Proteomes" id="UP000789525">
    <property type="component" value="Unassembled WGS sequence"/>
</dbReference>
<evidence type="ECO:0000313" key="2">
    <source>
        <dbReference type="Proteomes" id="UP000789525"/>
    </source>
</evidence>
<protein>
    <submittedName>
        <fullName evidence="1">13521_t:CDS:1</fullName>
    </submittedName>
</protein>
<name>A0ACA9K6N7_9GLOM</name>
<comment type="caution">
    <text evidence="1">The sequence shown here is derived from an EMBL/GenBank/DDBJ whole genome shotgun (WGS) entry which is preliminary data.</text>
</comment>
<evidence type="ECO:0000313" key="1">
    <source>
        <dbReference type="EMBL" id="CAG8456066.1"/>
    </source>
</evidence>
<accession>A0ACA9K6N7</accession>
<keyword evidence="2" id="KW-1185">Reference proteome</keyword>
<sequence length="365" mass="39323">MSSSGVILKAGILGATGTVGQRFISLLSKHPFFTIHVIGASSRSAGKEYSKVAKWKMTTTLPAEVGDMVIQECKPELFVECDVIFSGLDSDVAGEIETSFLKADLVVFSNAKNHRRDPVVPLIVPTVNPSHFNLIPHQRSLHSLRKGFIVTNANCSTTGLVVALKPLQDAFGPIEAVIVQTMQAISGAGYPGVASLDIFDNVIPFISGEEEKMEYETLKILGDVNETATGFNMLSFTKVSAYCNRVPVIDGHTECVSIKFKNRPPPSVEQVTQALDSYVSESQLIGCYSAPKKSIIVTADQDRPQPRLDRDNGDGYSVTVGRVRECNVLDVKFTLLVHNTILGAAGSGILNAEIALAKGLLKVES</sequence>
<dbReference type="EMBL" id="CAJVPT010001065">
    <property type="protein sequence ID" value="CAG8456066.1"/>
    <property type="molecule type" value="Genomic_DNA"/>
</dbReference>
<proteinExistence type="predicted"/>